<dbReference type="Proteomes" id="UP001186974">
    <property type="component" value="Unassembled WGS sequence"/>
</dbReference>
<protein>
    <submittedName>
        <fullName evidence="1">Uncharacterized protein</fullName>
    </submittedName>
</protein>
<dbReference type="EMBL" id="JAWDJW010009484">
    <property type="protein sequence ID" value="KAK3059360.1"/>
    <property type="molecule type" value="Genomic_DNA"/>
</dbReference>
<evidence type="ECO:0000313" key="2">
    <source>
        <dbReference type="Proteomes" id="UP001186974"/>
    </source>
</evidence>
<proteinExistence type="predicted"/>
<accession>A0ACC3CZ73</accession>
<evidence type="ECO:0000313" key="1">
    <source>
        <dbReference type="EMBL" id="KAK3059360.1"/>
    </source>
</evidence>
<gene>
    <name evidence="1" type="ORF">LTS18_011059</name>
</gene>
<keyword evidence="2" id="KW-1185">Reference proteome</keyword>
<feature type="non-terminal residue" evidence="1">
    <location>
        <position position="1"/>
    </location>
</feature>
<organism evidence="1 2">
    <name type="scientific">Coniosporium uncinatum</name>
    <dbReference type="NCBI Taxonomy" id="93489"/>
    <lineage>
        <taxon>Eukaryota</taxon>
        <taxon>Fungi</taxon>
        <taxon>Dikarya</taxon>
        <taxon>Ascomycota</taxon>
        <taxon>Pezizomycotina</taxon>
        <taxon>Dothideomycetes</taxon>
        <taxon>Dothideomycetes incertae sedis</taxon>
        <taxon>Coniosporium</taxon>
    </lineage>
</organism>
<reference evidence="1" key="1">
    <citation type="submission" date="2024-09" db="EMBL/GenBank/DDBJ databases">
        <title>Black Yeasts Isolated from many extreme environments.</title>
        <authorList>
            <person name="Coleine C."/>
            <person name="Stajich J.E."/>
            <person name="Selbmann L."/>
        </authorList>
    </citation>
    <scope>NUCLEOTIDE SEQUENCE</scope>
    <source>
        <strain evidence="1">CCFEE 5737</strain>
    </source>
</reference>
<comment type="caution">
    <text evidence="1">The sequence shown here is derived from an EMBL/GenBank/DDBJ whole genome shotgun (WGS) entry which is preliminary data.</text>
</comment>
<sequence length="60" mass="6673">PLIPFSLKPWQEVGCHVCNFYQDMKYRPDVTGQNGAQQQIPMQNYGGGPPPNGPPPGQYK</sequence>
<name>A0ACC3CZ73_9PEZI</name>